<dbReference type="Pfam" id="PF25441">
    <property type="entry name" value="Hexapep_UGP3_C"/>
    <property type="match status" value="1"/>
</dbReference>
<keyword evidence="2" id="KW-0548">Nucleotidyltransferase</keyword>
<feature type="domain" description="UGP3-like C-terminal hexapeptide repeats" evidence="3">
    <location>
        <begin position="554"/>
        <end position="705"/>
    </location>
</feature>
<protein>
    <recommendedName>
        <fullName evidence="3">UGP3-like C-terminal hexapeptide repeats domain-containing protein</fullName>
    </recommendedName>
</protein>
<dbReference type="Gene3D" id="3.90.550.10">
    <property type="entry name" value="Spore Coat Polysaccharide Biosynthesis Protein SpsA, Chain A"/>
    <property type="match status" value="1"/>
</dbReference>
<name>A0A090CZC4_9BACT</name>
<dbReference type="OrthoDB" id="22070at2"/>
<dbReference type="eggNOG" id="COG4284">
    <property type="taxonomic scope" value="Bacteria"/>
</dbReference>
<dbReference type="RefSeq" id="WP_053331871.1">
    <property type="nucleotide sequence ID" value="NZ_CCEJ010000006.1"/>
</dbReference>
<evidence type="ECO:0000256" key="2">
    <source>
        <dbReference type="ARBA" id="ARBA00022695"/>
    </source>
</evidence>
<dbReference type="GO" id="GO:0003977">
    <property type="term" value="F:UDP-N-acetylglucosamine diphosphorylase activity"/>
    <property type="evidence" value="ECO:0007669"/>
    <property type="project" value="TreeGrafter"/>
</dbReference>
<evidence type="ECO:0000259" key="3">
    <source>
        <dbReference type="Pfam" id="PF25441"/>
    </source>
</evidence>
<evidence type="ECO:0000256" key="1">
    <source>
        <dbReference type="ARBA" id="ARBA00022679"/>
    </source>
</evidence>
<keyword evidence="1" id="KW-0808">Transferase</keyword>
<dbReference type="STRING" id="1437425.CSEC_1376"/>
<dbReference type="GO" id="GO:0006048">
    <property type="term" value="P:UDP-N-acetylglucosamine biosynthetic process"/>
    <property type="evidence" value="ECO:0007669"/>
    <property type="project" value="TreeGrafter"/>
</dbReference>
<evidence type="ECO:0000313" key="5">
    <source>
        <dbReference type="Proteomes" id="UP000031552"/>
    </source>
</evidence>
<dbReference type="AlphaFoldDB" id="A0A090CZC4"/>
<reference evidence="4" key="2">
    <citation type="submission" date="2014-09" db="EMBL/GenBank/DDBJ databases">
        <title>Criblamydia sequanensis harbors a mega-plasmid encoding arsenite resistance.</title>
        <authorList>
            <person name="Bertelli C."/>
            <person name="Goesmann A."/>
            <person name="Greub G."/>
        </authorList>
    </citation>
    <scope>NUCLEOTIDE SEQUENCE [LARGE SCALE GENOMIC DNA]</scope>
    <source>
        <strain evidence="4">CRIB-18</strain>
    </source>
</reference>
<dbReference type="PANTHER" id="PTHR11952">
    <property type="entry name" value="UDP- GLUCOSE PYROPHOSPHORYLASE"/>
    <property type="match status" value="1"/>
</dbReference>
<dbReference type="InterPro" id="IPR057388">
    <property type="entry name" value="Hexapep_UGP3_C"/>
</dbReference>
<accession>A0A090CZC4</accession>
<dbReference type="Pfam" id="PF01704">
    <property type="entry name" value="UDPGP"/>
    <property type="match status" value="1"/>
</dbReference>
<evidence type="ECO:0000313" key="4">
    <source>
        <dbReference type="EMBL" id="CDR34196.1"/>
    </source>
</evidence>
<dbReference type="SUPFAM" id="SSF53448">
    <property type="entry name" value="Nucleotide-diphospho-sugar transferases"/>
    <property type="match status" value="1"/>
</dbReference>
<sequence length="706" mass="80190">MTEKKNQLSVLANKLKTAFDLHEKLEVLQGQEEVIQFLKEKGLVQTYLQNLNEECTLVLLSIVAIGQKKMFDSLKWKPDVFENLRSFTHQLIPVERFYDSIGGIVGYQATLTNLLHEKKTSAVNFRKPIGKDISEKNAFTHKAIRKSLESAKEISEFYAVGGAGDRLDLRNPKTDEPLPAALLPFLGRSILETLFRDLEAREYLLFKLDNSLVTTPVVLMTSNEKNNHQYITELFEKNDWFGRNKDDFFLFNQPLVPVVDENGDWVFKDNFELVLKPGGHGAIWKGALMNGAFEWLEKKGIKSAIIRQINNPMAAIDHGILGFTGAGLLENKLFGFASCPRVVGSCEGMNVLREQKNENGYSYSITNVEYTEFDKQNIEDVPEEEGSLYSAYPANTNILFADLQTVKNAVKIDPIPGMLLNMKTLMEVKEGATIKVGRLESTMQNIADSIQDHSLDPITEDEQAHLKTYLTKNIRRKTISVTKNNFEKTKKLFETREGCFLDLLYNAEDLLSNFCGFEVPNQPDEKKFLEEGPSFIFLYHPGLGPLYDIICQKIQKGKIYKKSELILEISEIFIRDLTLEGSLVVDAKSPFGKRAESRFSEKAARVRLENVSVINKGLKLESPIGYPAGNFKREESVKIILNGFSEFQAKNVVFKGDQVIEIPEGYKVTAFEEGGKIKFLKEKIDRPSWSYCYHFLEDNRIAIKQV</sequence>
<keyword evidence="5" id="KW-1185">Reference proteome</keyword>
<reference evidence="4" key="1">
    <citation type="submission" date="2013-12" db="EMBL/GenBank/DDBJ databases">
        <authorList>
            <person name="Linke B."/>
        </authorList>
    </citation>
    <scope>NUCLEOTIDE SEQUENCE [LARGE SCALE GENOMIC DNA]</scope>
    <source>
        <strain evidence="4">CRIB-18</strain>
    </source>
</reference>
<dbReference type="Proteomes" id="UP000031552">
    <property type="component" value="Unassembled WGS sequence"/>
</dbReference>
<dbReference type="InterPro" id="IPR039741">
    <property type="entry name" value="UDP-sugar_pyrophosphorylase"/>
</dbReference>
<organism evidence="4 5">
    <name type="scientific">Candidatus Criblamydia sequanensis CRIB-18</name>
    <dbReference type="NCBI Taxonomy" id="1437425"/>
    <lineage>
        <taxon>Bacteria</taxon>
        <taxon>Pseudomonadati</taxon>
        <taxon>Chlamydiota</taxon>
        <taxon>Chlamydiia</taxon>
        <taxon>Parachlamydiales</taxon>
        <taxon>Candidatus Criblamydiaceae</taxon>
        <taxon>Candidatus Criblamydia</taxon>
    </lineage>
</organism>
<dbReference type="PANTHER" id="PTHR11952:SF14">
    <property type="entry name" value="UTP--GLUCOSE-1-PHOSPHATE URIDYLYLTRANSFERASE 3, CHLOROPLASTIC"/>
    <property type="match status" value="1"/>
</dbReference>
<dbReference type="InterPro" id="IPR029044">
    <property type="entry name" value="Nucleotide-diphossugar_trans"/>
</dbReference>
<comment type="caution">
    <text evidence="4">The sequence shown here is derived from an EMBL/GenBank/DDBJ whole genome shotgun (WGS) entry which is preliminary data.</text>
</comment>
<dbReference type="InterPro" id="IPR002618">
    <property type="entry name" value="UDPGP_fam"/>
</dbReference>
<gene>
    <name evidence="4" type="ORF">CSEC_1376</name>
</gene>
<proteinExistence type="predicted"/>
<dbReference type="EMBL" id="CCEJ010000006">
    <property type="protein sequence ID" value="CDR34196.1"/>
    <property type="molecule type" value="Genomic_DNA"/>
</dbReference>